<protein>
    <submittedName>
        <fullName evidence="1">SixA phosphatase family protein</fullName>
    </submittedName>
</protein>
<dbReference type="PANTHER" id="PTHR47623:SF1">
    <property type="entry name" value="OS09G0287300 PROTEIN"/>
    <property type="match status" value="1"/>
</dbReference>
<organism evidence="1 2">
    <name type="scientific">Streptomyces incanus</name>
    <dbReference type="NCBI Taxonomy" id="887453"/>
    <lineage>
        <taxon>Bacteria</taxon>
        <taxon>Bacillati</taxon>
        <taxon>Actinomycetota</taxon>
        <taxon>Actinomycetes</taxon>
        <taxon>Kitasatosporales</taxon>
        <taxon>Streptomycetaceae</taxon>
        <taxon>Streptomyces</taxon>
    </lineage>
</organism>
<dbReference type="PANTHER" id="PTHR47623">
    <property type="entry name" value="OS09G0287300 PROTEIN"/>
    <property type="match status" value="1"/>
</dbReference>
<dbReference type="Pfam" id="PF00300">
    <property type="entry name" value="His_Phos_1"/>
    <property type="match status" value="1"/>
</dbReference>
<accession>A0ABW0Y292</accession>
<dbReference type="SUPFAM" id="SSF53254">
    <property type="entry name" value="Phosphoglycerate mutase-like"/>
    <property type="match status" value="1"/>
</dbReference>
<comment type="caution">
    <text evidence="1">The sequence shown here is derived from an EMBL/GenBank/DDBJ whole genome shotgun (WGS) entry which is preliminary data.</text>
</comment>
<dbReference type="InterPro" id="IPR013078">
    <property type="entry name" value="His_Pase_superF_clade-1"/>
</dbReference>
<dbReference type="SMART" id="SM00855">
    <property type="entry name" value="PGAM"/>
    <property type="match status" value="1"/>
</dbReference>
<dbReference type="CDD" id="cd07067">
    <property type="entry name" value="HP_PGM_like"/>
    <property type="match status" value="1"/>
</dbReference>
<dbReference type="RefSeq" id="WP_381219074.1">
    <property type="nucleotide sequence ID" value="NZ_JBHSPC010000126.1"/>
</dbReference>
<proteinExistence type="predicted"/>
<dbReference type="Proteomes" id="UP001596183">
    <property type="component" value="Unassembled WGS sequence"/>
</dbReference>
<evidence type="ECO:0000313" key="1">
    <source>
        <dbReference type="EMBL" id="MFC5674836.1"/>
    </source>
</evidence>
<evidence type="ECO:0000313" key="2">
    <source>
        <dbReference type="Proteomes" id="UP001596183"/>
    </source>
</evidence>
<dbReference type="Gene3D" id="3.40.50.1240">
    <property type="entry name" value="Phosphoglycerate mutase-like"/>
    <property type="match status" value="1"/>
</dbReference>
<dbReference type="EMBL" id="JBHSPC010000126">
    <property type="protein sequence ID" value="MFC5674836.1"/>
    <property type="molecule type" value="Genomic_DNA"/>
</dbReference>
<reference evidence="2" key="1">
    <citation type="journal article" date="2019" name="Int. J. Syst. Evol. Microbiol.">
        <title>The Global Catalogue of Microorganisms (GCM) 10K type strain sequencing project: providing services to taxonomists for standard genome sequencing and annotation.</title>
        <authorList>
            <consortium name="The Broad Institute Genomics Platform"/>
            <consortium name="The Broad Institute Genome Sequencing Center for Infectious Disease"/>
            <person name="Wu L."/>
            <person name="Ma J."/>
        </authorList>
    </citation>
    <scope>NUCLEOTIDE SEQUENCE [LARGE SCALE GENOMIC DNA]</scope>
    <source>
        <strain evidence="2">JCM 13852</strain>
    </source>
</reference>
<name>A0ABW0Y292_9ACTN</name>
<dbReference type="InterPro" id="IPR029033">
    <property type="entry name" value="His_PPase_superfam"/>
</dbReference>
<keyword evidence="2" id="KW-1185">Reference proteome</keyword>
<sequence>MSGAAGTTGAAGRNGAGRARRLVVLRHAKSAWPDGVADRDRPLAARGRRDAPAAGRAIAETVGLPGLVLCSTAVRTRETWELAAAQWGTSVPVRHEPRLYAADVPALLAVLHEVPADVGTLLLIGHNPGLADLVVALAGEGVDDTLDRVRTKFPTSAIAVLSWRGAGWPDLVPGAALLTAMTVPRGAA</sequence>
<gene>
    <name evidence="1" type="ORF">ACFP2V_33675</name>
</gene>